<dbReference type="InterPro" id="IPR027417">
    <property type="entry name" value="P-loop_NTPase"/>
</dbReference>
<gene>
    <name evidence="1" type="ORF">CFN16_27120</name>
</gene>
<evidence type="ECO:0000313" key="2">
    <source>
        <dbReference type="Proteomes" id="UP000254535"/>
    </source>
</evidence>
<accession>A0A345V4M2</accession>
<name>A0A345V4M2_PSEFL</name>
<dbReference type="Pfam" id="PF05621">
    <property type="entry name" value="TniB"/>
    <property type="match status" value="1"/>
</dbReference>
<dbReference type="InterPro" id="IPR008868">
    <property type="entry name" value="TniB"/>
</dbReference>
<evidence type="ECO:0000313" key="1">
    <source>
        <dbReference type="EMBL" id="AXJ07674.1"/>
    </source>
</evidence>
<organism evidence="1 2">
    <name type="scientific">Pseudomonas fluorescens</name>
    <dbReference type="NCBI Taxonomy" id="294"/>
    <lineage>
        <taxon>Bacteria</taxon>
        <taxon>Pseudomonadati</taxon>
        <taxon>Pseudomonadota</taxon>
        <taxon>Gammaproteobacteria</taxon>
        <taxon>Pseudomonadales</taxon>
        <taxon>Pseudomonadaceae</taxon>
        <taxon>Pseudomonas</taxon>
    </lineage>
</organism>
<protein>
    <submittedName>
        <fullName evidence="1">Transposase</fullName>
    </submittedName>
</protein>
<reference evidence="1 2" key="1">
    <citation type="submission" date="2017-07" db="EMBL/GenBank/DDBJ databases">
        <title>Genome sequence of Pseudomonas NEP1.</title>
        <authorList>
            <person name="Nascimento F.X."/>
        </authorList>
    </citation>
    <scope>NUCLEOTIDE SEQUENCE [LARGE SCALE GENOMIC DNA]</scope>
    <source>
        <strain evidence="1 2">NEP1</strain>
    </source>
</reference>
<dbReference type="Gene3D" id="3.40.50.300">
    <property type="entry name" value="P-loop containing nucleotide triphosphate hydrolases"/>
    <property type="match status" value="1"/>
</dbReference>
<dbReference type="EMBL" id="CP022313">
    <property type="protein sequence ID" value="AXJ07674.1"/>
    <property type="molecule type" value="Genomic_DNA"/>
</dbReference>
<sequence length="292" mass="33293">MSNYPHLLQEFKPIMDLSDAERLAFIKSRWIDYELSENLFEQLYAKLCGHRDVPDFFIVGESRMGKSSLVDRFIAVHGAEYVNEDGCRVRPIIKVEVSKPSLRMFYCSILSCSNSPFNPDASEMKLRYKVESLLTSSQTKMLIIDEIQTIANGTSRQVADFMNEIKCLTNTLKLAVVGVGMPSANKLLMLERQYAARFVTVELPMWAPSVGFRQLLKGFESWLPLKQPSNLASKETAALILKRSQGITGYVEEILFHSARKAIETGKEKIDLELLEKYQWSPDVSGMRKYVR</sequence>
<proteinExistence type="predicted"/>
<dbReference type="Proteomes" id="UP000254535">
    <property type="component" value="Chromosome"/>
</dbReference>
<dbReference type="RefSeq" id="WP_115079654.1">
    <property type="nucleotide sequence ID" value="NZ_CP022313.1"/>
</dbReference>
<dbReference type="SUPFAM" id="SSF52540">
    <property type="entry name" value="P-loop containing nucleoside triphosphate hydrolases"/>
    <property type="match status" value="1"/>
</dbReference>
<dbReference type="AlphaFoldDB" id="A0A345V4M2"/>